<keyword evidence="2" id="KW-1185">Reference proteome</keyword>
<dbReference type="AlphaFoldDB" id="A0AAV7NWA4"/>
<dbReference type="Proteomes" id="UP001066276">
    <property type="component" value="Chromosome 8"/>
</dbReference>
<name>A0AAV7NWA4_PLEWA</name>
<protein>
    <submittedName>
        <fullName evidence="1">Uncharacterized protein</fullName>
    </submittedName>
</protein>
<comment type="caution">
    <text evidence="1">The sequence shown here is derived from an EMBL/GenBank/DDBJ whole genome shotgun (WGS) entry which is preliminary data.</text>
</comment>
<evidence type="ECO:0000313" key="1">
    <source>
        <dbReference type="EMBL" id="KAJ1119102.1"/>
    </source>
</evidence>
<sequence>MVRDRELKTVQPNTIVQYTVPVPGPQEKGSQANMAQEAADYLQGTTEILAAIQGSKQALETKMEAMSMDINHLPLDLHKVAERVTTTKEDVVALNRENKDCQATVAWLKCSATQVEESMEDAEGHSRRNNLCFLGFP</sequence>
<proteinExistence type="predicted"/>
<accession>A0AAV7NWA4</accession>
<reference evidence="1" key="1">
    <citation type="journal article" date="2022" name="bioRxiv">
        <title>Sequencing and chromosome-scale assembly of the giantPleurodeles waltlgenome.</title>
        <authorList>
            <person name="Brown T."/>
            <person name="Elewa A."/>
            <person name="Iarovenko S."/>
            <person name="Subramanian E."/>
            <person name="Araus A.J."/>
            <person name="Petzold A."/>
            <person name="Susuki M."/>
            <person name="Suzuki K.-i.T."/>
            <person name="Hayashi T."/>
            <person name="Toyoda A."/>
            <person name="Oliveira C."/>
            <person name="Osipova E."/>
            <person name="Leigh N.D."/>
            <person name="Simon A."/>
            <person name="Yun M.H."/>
        </authorList>
    </citation>
    <scope>NUCLEOTIDE SEQUENCE</scope>
    <source>
        <strain evidence="1">20211129_DDA</strain>
        <tissue evidence="1">Liver</tissue>
    </source>
</reference>
<organism evidence="1 2">
    <name type="scientific">Pleurodeles waltl</name>
    <name type="common">Iberian ribbed newt</name>
    <dbReference type="NCBI Taxonomy" id="8319"/>
    <lineage>
        <taxon>Eukaryota</taxon>
        <taxon>Metazoa</taxon>
        <taxon>Chordata</taxon>
        <taxon>Craniata</taxon>
        <taxon>Vertebrata</taxon>
        <taxon>Euteleostomi</taxon>
        <taxon>Amphibia</taxon>
        <taxon>Batrachia</taxon>
        <taxon>Caudata</taxon>
        <taxon>Salamandroidea</taxon>
        <taxon>Salamandridae</taxon>
        <taxon>Pleurodelinae</taxon>
        <taxon>Pleurodeles</taxon>
    </lineage>
</organism>
<dbReference type="EMBL" id="JANPWB010000012">
    <property type="protein sequence ID" value="KAJ1119102.1"/>
    <property type="molecule type" value="Genomic_DNA"/>
</dbReference>
<gene>
    <name evidence="1" type="ORF">NDU88_007288</name>
</gene>
<evidence type="ECO:0000313" key="2">
    <source>
        <dbReference type="Proteomes" id="UP001066276"/>
    </source>
</evidence>